<gene>
    <name evidence="1" type="ORF">F4821DRAFT_141577</name>
</gene>
<evidence type="ECO:0000313" key="1">
    <source>
        <dbReference type="EMBL" id="KAI6085929.1"/>
    </source>
</evidence>
<keyword evidence="2" id="KW-1185">Reference proteome</keyword>
<evidence type="ECO:0000313" key="2">
    <source>
        <dbReference type="Proteomes" id="UP001497680"/>
    </source>
</evidence>
<proteinExistence type="predicted"/>
<protein>
    <submittedName>
        <fullName evidence="1">Uncharacterized protein</fullName>
    </submittedName>
</protein>
<dbReference type="Proteomes" id="UP001497680">
    <property type="component" value="Unassembled WGS sequence"/>
</dbReference>
<comment type="caution">
    <text evidence="1">The sequence shown here is derived from an EMBL/GenBank/DDBJ whole genome shotgun (WGS) entry which is preliminary data.</text>
</comment>
<name>A0ACC0CZM6_9PEZI</name>
<accession>A0ACC0CZM6</accession>
<dbReference type="EMBL" id="MU394320">
    <property type="protein sequence ID" value="KAI6085929.1"/>
    <property type="molecule type" value="Genomic_DNA"/>
</dbReference>
<reference evidence="1 2" key="1">
    <citation type="journal article" date="2022" name="New Phytol.">
        <title>Ecological generalism drives hyperdiversity of secondary metabolite gene clusters in xylarialean endophytes.</title>
        <authorList>
            <person name="Franco M.E.E."/>
            <person name="Wisecaver J.H."/>
            <person name="Arnold A.E."/>
            <person name="Ju Y.M."/>
            <person name="Slot J.C."/>
            <person name="Ahrendt S."/>
            <person name="Moore L.P."/>
            <person name="Eastman K.E."/>
            <person name="Scott K."/>
            <person name="Konkel Z."/>
            <person name="Mondo S.J."/>
            <person name="Kuo A."/>
            <person name="Hayes R.D."/>
            <person name="Haridas S."/>
            <person name="Andreopoulos B."/>
            <person name="Riley R."/>
            <person name="LaButti K."/>
            <person name="Pangilinan J."/>
            <person name="Lipzen A."/>
            <person name="Amirebrahimi M."/>
            <person name="Yan J."/>
            <person name="Adam C."/>
            <person name="Keymanesh K."/>
            <person name="Ng V."/>
            <person name="Louie K."/>
            <person name="Northen T."/>
            <person name="Drula E."/>
            <person name="Henrissat B."/>
            <person name="Hsieh H.M."/>
            <person name="Youens-Clark K."/>
            <person name="Lutzoni F."/>
            <person name="Miadlikowska J."/>
            <person name="Eastwood D.C."/>
            <person name="Hamelin R.C."/>
            <person name="Grigoriev I.V."/>
            <person name="U'Ren J.M."/>
        </authorList>
    </citation>
    <scope>NUCLEOTIDE SEQUENCE [LARGE SCALE GENOMIC DNA]</scope>
    <source>
        <strain evidence="1 2">ER1909</strain>
    </source>
</reference>
<organism evidence="1 2">
    <name type="scientific">Hypoxylon rubiginosum</name>
    <dbReference type="NCBI Taxonomy" id="110542"/>
    <lineage>
        <taxon>Eukaryota</taxon>
        <taxon>Fungi</taxon>
        <taxon>Dikarya</taxon>
        <taxon>Ascomycota</taxon>
        <taxon>Pezizomycotina</taxon>
        <taxon>Sordariomycetes</taxon>
        <taxon>Xylariomycetidae</taxon>
        <taxon>Xylariales</taxon>
        <taxon>Hypoxylaceae</taxon>
        <taxon>Hypoxylon</taxon>
    </lineage>
</organism>
<sequence>MTQPQRRPLSSMAPPQSANPDPPFPSDFVTVRDILEGTIRPGKFVNVIGLVKDRRSPRETGGKDWKSALTIYDQTIEHEDAGLVINIFRPLSEMPEPDARDVVVAHSIKVQNYRNEVSLITNHLTSLHVYSAIKIPKPPKSAKQALQPPLGTKKWVPGDKEHEYVAWLYDTIDKGAVPDATAFASRVDQSRNIREKFQLLSNVQEGQFYDIIGQVVKDPFDQLDKATVWISDYTENDAFYKFSWDPEEATKEKEGDPYGYTTAKNAESSKWPGPYGKRSIQVTLFGMHAELVSKEVTAGTWVRLRNLQVKYGHNSNNLEGFLREDRNSYSSGVRVDVYALDDPDNIDDRLKVAIRRKRDYEKTAKKQQKDIAAKGFKRKADGQGGAKNSKQRRAEARAAEKAKKFKEIEELESARERRKEEELGINKIIKCDNDDQPIYSVPSIVEPVTYEITGNQTETTLILPFSCIKYRANVRVVDFWPAKLEDFAAWRKITEYDILSTQSNDSDSDLDEDMDTLDRFAGKKIWEWQFALQLEEADPKEKGENDKVWVLVDNQQAQLLTDLTATDLRANPDDLNQLREQLFKLWGNLEELKQQETQRQQAEVQRRQAVKKRIAAQQPPESSPPRPSTSDQAQAPAANNNNNNNDRGAVLSNKPFTCCIHQYGIEVREEKPAKANAGEGKRYEKVFGLYGTKIGS</sequence>